<proteinExistence type="predicted"/>
<evidence type="ECO:0000259" key="3">
    <source>
        <dbReference type="PROSITE" id="PS51782"/>
    </source>
</evidence>
<dbReference type="NCBIfam" id="TIGR03504">
    <property type="entry name" value="FimV_Cterm"/>
    <property type="match status" value="1"/>
</dbReference>
<accession>A0AAE9GYQ9</accession>
<sequence length="679" mass="70825">MIAASVALMASFSAVAGLGGLNVQSHLGEPFSGTVTVTGDEAKILLSGGKASISDNRLSTSVRKSGDNAIVSIRSSGAVRDPVLVFQMGVGAQARQYTAIIDPPGYASGSTANRAPVRQADEPATRASEHGSRAAAAPRAAQNRPAPAKAPERQNTRVAAGEYTVRSGETLMGIASRVRPAGLSTRQTMLALVQANPEIFESGSPDRIWPGNVLNIPAAEELHRLAKPGEPVPVTPAEPVPTPAASEPVAEPASAPVAAPMEASAPVVTASEAVAQPASEPVVVPAPQTEPEPEPRESGSWWRWLLLGGLGLIALWMLSKMLGKKHKTVVFKEEEDETSPFDAQSGAAADAPVEKASASEEGIRTHQPVARPSNNAPLTRAEAAATLAAGKVATEGKGKSESSGLEVEDDFDDDIFFTDVEKVAVVKEADDSINLDLGSIDSQQNGILSGAITRDEATEQRKEVDWEQLESTESVYEPDEPQLETPVAAAASVADIAVQAEPEAVEPAAWAEVDAKTADIADADFAVDEKASAAEEDPFAPLEFDTEADEAKRTDQMAGVADEPATESWYAEAESAIAMQEGDDVAADAGGITLDEGAPAVIEWDESAAEAAGERAETGFITESVGMTAPLEAKYELAKMYIEIGDPEAARDTLLELMEESDGGILAKAQALLDELDAS</sequence>
<evidence type="ECO:0000313" key="6">
    <source>
        <dbReference type="Proteomes" id="UP000294721"/>
    </source>
</evidence>
<feature type="signal peptide" evidence="2">
    <location>
        <begin position="1"/>
        <end position="16"/>
    </location>
</feature>
<dbReference type="PROSITE" id="PS51782">
    <property type="entry name" value="LYSM"/>
    <property type="match status" value="1"/>
</dbReference>
<dbReference type="SMART" id="SM00257">
    <property type="entry name" value="LysM"/>
    <property type="match status" value="1"/>
</dbReference>
<evidence type="ECO:0000313" key="4">
    <source>
        <dbReference type="EMBL" id="TCP06387.1"/>
    </source>
</evidence>
<dbReference type="AlphaFoldDB" id="A0AAE9GYQ9"/>
<dbReference type="InterPro" id="IPR036779">
    <property type="entry name" value="LysM_dom_sf"/>
</dbReference>
<evidence type="ECO:0000256" key="2">
    <source>
        <dbReference type="SAM" id="SignalP"/>
    </source>
</evidence>
<dbReference type="Gene3D" id="3.10.350.10">
    <property type="entry name" value="LysM domain"/>
    <property type="match status" value="1"/>
</dbReference>
<evidence type="ECO:0000256" key="1">
    <source>
        <dbReference type="SAM" id="MobiDB-lite"/>
    </source>
</evidence>
<dbReference type="NCBIfam" id="TIGR03505">
    <property type="entry name" value="FimV_core"/>
    <property type="match status" value="1"/>
</dbReference>
<protein>
    <submittedName>
        <fullName evidence="4">FimV-like protein</fullName>
    </submittedName>
    <submittedName>
        <fullName evidence="5">LysM peptidoglycan-binding domain-containing protein</fullName>
    </submittedName>
</protein>
<evidence type="ECO:0000313" key="5">
    <source>
        <dbReference type="EMBL" id="UOO80275.1"/>
    </source>
</evidence>
<dbReference type="InterPro" id="IPR020012">
    <property type="entry name" value="LysM_FimV"/>
</dbReference>
<feature type="compositionally biased region" description="Basic and acidic residues" evidence="1">
    <location>
        <begin position="119"/>
        <end position="132"/>
    </location>
</feature>
<dbReference type="Pfam" id="PF01476">
    <property type="entry name" value="LysM"/>
    <property type="match status" value="1"/>
</dbReference>
<name>A0AAE9GYQ9_9NEIS</name>
<dbReference type="EMBL" id="CP091507">
    <property type="protein sequence ID" value="UOO80275.1"/>
    <property type="molecule type" value="Genomic_DNA"/>
</dbReference>
<keyword evidence="2" id="KW-0732">Signal</keyword>
<feature type="compositionally biased region" description="Low complexity" evidence="1">
    <location>
        <begin position="243"/>
        <end position="257"/>
    </location>
</feature>
<keyword evidence="6" id="KW-1185">Reference proteome</keyword>
<organism evidence="5 7">
    <name type="scientific">Uruburuella suis</name>
    <dbReference type="NCBI Taxonomy" id="252130"/>
    <lineage>
        <taxon>Bacteria</taxon>
        <taxon>Pseudomonadati</taxon>
        <taxon>Pseudomonadota</taxon>
        <taxon>Betaproteobacteria</taxon>
        <taxon>Neisseriales</taxon>
        <taxon>Neisseriaceae</taxon>
        <taxon>Uruburuella</taxon>
    </lineage>
</organism>
<feature type="domain" description="LysM" evidence="3">
    <location>
        <begin position="161"/>
        <end position="216"/>
    </location>
</feature>
<feature type="compositionally biased region" description="Pro residues" evidence="1">
    <location>
        <begin position="230"/>
        <end position="242"/>
    </location>
</feature>
<dbReference type="InterPro" id="IPR020011">
    <property type="entry name" value="FimV_C"/>
</dbReference>
<dbReference type="EMBL" id="SLXE01000012">
    <property type="protein sequence ID" value="TCP06387.1"/>
    <property type="molecule type" value="Genomic_DNA"/>
</dbReference>
<feature type="chain" id="PRO_5041925546" evidence="2">
    <location>
        <begin position="17"/>
        <end position="679"/>
    </location>
</feature>
<feature type="region of interest" description="Disordered" evidence="1">
    <location>
        <begin position="276"/>
        <end position="299"/>
    </location>
</feature>
<dbReference type="Proteomes" id="UP000294721">
    <property type="component" value="Unassembled WGS sequence"/>
</dbReference>
<feature type="compositionally biased region" description="Low complexity" evidence="1">
    <location>
        <begin position="133"/>
        <end position="149"/>
    </location>
</feature>
<dbReference type="Proteomes" id="UP000829756">
    <property type="component" value="Chromosome"/>
</dbReference>
<dbReference type="Gene3D" id="1.20.58.2200">
    <property type="match status" value="1"/>
</dbReference>
<reference evidence="5" key="3">
    <citation type="journal article" date="2022" name="Res Sq">
        <title>Evolution of multicellular longitudinally dividing oral cavity symbionts (Neisseriaceae).</title>
        <authorList>
            <person name="Nyongesa S."/>
            <person name="Weber P."/>
            <person name="Bernet E."/>
            <person name="Pullido F."/>
            <person name="Nieckarz M."/>
            <person name="Delaby M."/>
            <person name="Nieves C."/>
            <person name="Viehboeck T."/>
            <person name="Krause N."/>
            <person name="Rivera-Millot A."/>
            <person name="Nakamura A."/>
            <person name="Vischer N."/>
            <person name="VanNieuwenhze M."/>
            <person name="Brun Y."/>
            <person name="Cava F."/>
            <person name="Bulgheresi S."/>
            <person name="Veyrier F."/>
        </authorList>
    </citation>
    <scope>NUCLEOTIDE SEQUENCE</scope>
    <source>
        <strain evidence="5">1258/02</strain>
    </source>
</reference>
<feature type="region of interest" description="Disordered" evidence="1">
    <location>
        <begin position="109"/>
        <end position="163"/>
    </location>
</feature>
<gene>
    <name evidence="4" type="ORF">EV680_11213</name>
    <name evidence="5" type="ORF">LVJ78_04495</name>
</gene>
<dbReference type="InterPro" id="IPR018392">
    <property type="entry name" value="LysM"/>
</dbReference>
<dbReference type="KEGG" id="usu:LVJ78_04495"/>
<evidence type="ECO:0000313" key="7">
    <source>
        <dbReference type="Proteomes" id="UP000829756"/>
    </source>
</evidence>
<reference evidence="5" key="2">
    <citation type="submission" date="2021-12" db="EMBL/GenBank/DDBJ databases">
        <authorList>
            <person name="Veyrier F.J."/>
        </authorList>
    </citation>
    <scope>NUCLEOTIDE SEQUENCE</scope>
    <source>
        <strain evidence="5">1258/02</strain>
    </source>
</reference>
<reference evidence="4 6" key="1">
    <citation type="submission" date="2019-03" db="EMBL/GenBank/DDBJ databases">
        <title>Genomic Encyclopedia of Type Strains, Phase IV (KMG-IV): sequencing the most valuable type-strain genomes for metagenomic binning, comparative biology and taxonomic classification.</title>
        <authorList>
            <person name="Goeker M."/>
        </authorList>
    </citation>
    <scope>NUCLEOTIDE SEQUENCE [LARGE SCALE GENOMIC DNA]</scope>
    <source>
        <strain evidence="4 6">DSM 17474</strain>
    </source>
</reference>
<dbReference type="RefSeq" id="WP_243650342.1">
    <property type="nucleotide sequence ID" value="NZ_CP091507.1"/>
</dbReference>
<feature type="region of interest" description="Disordered" evidence="1">
    <location>
        <begin position="228"/>
        <end position="257"/>
    </location>
</feature>
<dbReference type="InterPro" id="IPR038440">
    <property type="entry name" value="FimV_C_sf"/>
</dbReference>
<dbReference type="CDD" id="cd00118">
    <property type="entry name" value="LysM"/>
    <property type="match status" value="1"/>
</dbReference>